<gene>
    <name evidence="1" type="ordered locus">AS9A_0157</name>
</gene>
<dbReference type="Gene3D" id="3.30.70.20">
    <property type="match status" value="1"/>
</dbReference>
<dbReference type="KEGG" id="asd:AS9A_0157"/>
<dbReference type="Proteomes" id="UP000009235">
    <property type="component" value="Chromosome"/>
</dbReference>
<dbReference type="eggNOG" id="COG1141">
    <property type="taxonomic scope" value="Bacteria"/>
</dbReference>
<organism evidence="1 2">
    <name type="scientific">Hoyosella subflava (strain DSM 45089 / JCM 17490 / NBRC 109087 / DQS3-9A1)</name>
    <name type="common">Amycolicicoccus subflavus</name>
    <dbReference type="NCBI Taxonomy" id="443218"/>
    <lineage>
        <taxon>Bacteria</taxon>
        <taxon>Bacillati</taxon>
        <taxon>Actinomycetota</taxon>
        <taxon>Actinomycetes</taxon>
        <taxon>Mycobacteriales</taxon>
        <taxon>Hoyosellaceae</taxon>
        <taxon>Hoyosella</taxon>
    </lineage>
</organism>
<dbReference type="InterPro" id="IPR032710">
    <property type="entry name" value="NTF2-like_dom_sf"/>
</dbReference>
<dbReference type="AlphaFoldDB" id="F6EEG5"/>
<accession>F6EEG5</accession>
<dbReference type="HOGENOM" id="CLU_841020_0_0_11"/>
<dbReference type="STRING" id="443218.AS9A_0157"/>
<reference evidence="1 2" key="1">
    <citation type="journal article" date="2011" name="J. Bacteriol.">
        <title>Complete genome sequence of Amycolicicoccus subflavus DQS3-9A1T, an actinomycete isolated from crude oil-polluted soil.</title>
        <authorList>
            <person name="Cai M."/>
            <person name="Chen W.M."/>
            <person name="Nie Y."/>
            <person name="Chi C.Q."/>
            <person name="Wang Y.N."/>
            <person name="Tang Y.Q."/>
            <person name="Li G.Y."/>
            <person name="Wu X.L."/>
        </authorList>
    </citation>
    <scope>NUCLEOTIDE SEQUENCE [LARGE SCALE GENOMIC DNA]</scope>
    <source>
        <strain evidence="2">DSM 45089 / DQS3-9A1</strain>
    </source>
</reference>
<dbReference type="Gene3D" id="3.10.450.50">
    <property type="match status" value="1"/>
</dbReference>
<proteinExistence type="predicted"/>
<sequence length="330" mass="36554">MKITVDEGKCCAGGQCVLDAPDVFDQRADDGIVVRLDDSPGEDQRAAVQEVIPYRSDSLKRSQRPTRRIHQVNQPVSAQVNRELSDVFIEPIDFRSLHRSLDRDAHHTQQFVYWLAPFFICTRTVGSKRRVGSHFECGGVYSRAIHRMIGATADCCLRREPETDLNAPCLVEHLPPNEREVMTNSVVTETLSPQDIVRAVYSAFNSLDPDIIEETARTYFADTVVVREAESLPWGGIYEGIETVAAMTKGLASPASPVDAANLHIDHLHVGATSSDNTTHVLAAVSFPWRGAVTIPMKALEWFTVRDDKVVEIQVYLWDTAAAISALPAT</sequence>
<keyword evidence="2" id="KW-1185">Reference proteome</keyword>
<dbReference type="RefSeq" id="WP_013804969.1">
    <property type="nucleotide sequence ID" value="NC_015564.1"/>
</dbReference>
<dbReference type="EMBL" id="CP002786">
    <property type="protein sequence ID" value="AEF38617.1"/>
    <property type="molecule type" value="Genomic_DNA"/>
</dbReference>
<dbReference type="SUPFAM" id="SSF54427">
    <property type="entry name" value="NTF2-like"/>
    <property type="match status" value="1"/>
</dbReference>
<protein>
    <submittedName>
        <fullName evidence="1">Conserved domain protein</fullName>
    </submittedName>
</protein>
<evidence type="ECO:0000313" key="2">
    <source>
        <dbReference type="Proteomes" id="UP000009235"/>
    </source>
</evidence>
<name>F6EEG5_HOYSD</name>
<evidence type="ECO:0000313" key="1">
    <source>
        <dbReference type="EMBL" id="AEF38617.1"/>
    </source>
</evidence>